<keyword evidence="1" id="KW-1133">Transmembrane helix</keyword>
<evidence type="ECO:0000313" key="3">
    <source>
        <dbReference type="Proteomes" id="UP001162972"/>
    </source>
</evidence>
<feature type="transmembrane region" description="Helical" evidence="1">
    <location>
        <begin position="6"/>
        <end position="28"/>
    </location>
</feature>
<sequence>MDPQFYGVFFSVFWSSISWSGGVLSVLVACDFNQIASYCCETIDK</sequence>
<keyword evidence="1" id="KW-0812">Transmembrane</keyword>
<keyword evidence="3" id="KW-1185">Reference proteome</keyword>
<keyword evidence="1" id="KW-0472">Membrane</keyword>
<dbReference type="EMBL" id="JAPFFJ010000012">
    <property type="protein sequence ID" value="KAJ6414612.1"/>
    <property type="molecule type" value="Genomic_DNA"/>
</dbReference>
<dbReference type="Proteomes" id="UP001162972">
    <property type="component" value="Chromosome 3"/>
</dbReference>
<protein>
    <submittedName>
        <fullName evidence="2">Uncharacterized protein</fullName>
    </submittedName>
</protein>
<proteinExistence type="predicted"/>
<evidence type="ECO:0000313" key="2">
    <source>
        <dbReference type="EMBL" id="KAJ6414612.1"/>
    </source>
</evidence>
<comment type="caution">
    <text evidence="2">The sequence shown here is derived from an EMBL/GenBank/DDBJ whole genome shotgun (WGS) entry which is preliminary data.</text>
</comment>
<accession>A0AAD6P2S3</accession>
<evidence type="ECO:0000256" key="1">
    <source>
        <dbReference type="SAM" id="Phobius"/>
    </source>
</evidence>
<gene>
    <name evidence="2" type="ORF">OIU84_003585</name>
</gene>
<organism evidence="2 3">
    <name type="scientific">Salix udensis</name>
    <dbReference type="NCBI Taxonomy" id="889485"/>
    <lineage>
        <taxon>Eukaryota</taxon>
        <taxon>Viridiplantae</taxon>
        <taxon>Streptophyta</taxon>
        <taxon>Embryophyta</taxon>
        <taxon>Tracheophyta</taxon>
        <taxon>Spermatophyta</taxon>
        <taxon>Magnoliopsida</taxon>
        <taxon>eudicotyledons</taxon>
        <taxon>Gunneridae</taxon>
        <taxon>Pentapetalae</taxon>
        <taxon>rosids</taxon>
        <taxon>fabids</taxon>
        <taxon>Malpighiales</taxon>
        <taxon>Salicaceae</taxon>
        <taxon>Saliceae</taxon>
        <taxon>Salix</taxon>
    </lineage>
</organism>
<reference evidence="2 3" key="1">
    <citation type="journal article" date="2023" name="Int. J. Mol. Sci.">
        <title>De Novo Assembly and Annotation of 11 Diverse Shrub Willow (Salix) Genomes Reveals Novel Gene Organization in Sex-Linked Regions.</title>
        <authorList>
            <person name="Hyden B."/>
            <person name="Feng K."/>
            <person name="Yates T.B."/>
            <person name="Jawdy S."/>
            <person name="Cereghino C."/>
            <person name="Smart L.B."/>
            <person name="Muchero W."/>
        </authorList>
    </citation>
    <scope>NUCLEOTIDE SEQUENCE [LARGE SCALE GENOMIC DNA]</scope>
    <source>
        <tissue evidence="2">Shoot tip</tissue>
    </source>
</reference>
<name>A0AAD6P2S3_9ROSI</name>
<dbReference type="AlphaFoldDB" id="A0AAD6P2S3"/>